<protein>
    <submittedName>
        <fullName evidence="2">Putative transmembrane protein</fullName>
    </submittedName>
</protein>
<dbReference type="Pfam" id="PF03640">
    <property type="entry name" value="Lipoprotein_15"/>
    <property type="match status" value="3"/>
</dbReference>
<keyword evidence="1" id="KW-0732">Signal</keyword>
<dbReference type="AlphaFoldDB" id="A0A095X2A3"/>
<sequence length="451" mass="49379">MSERGAAGYRAFLFLLAGFAAAMSVAGPASAGDWREVPLPPGFQVIVNELEGPVFADAEGRTLYEWPQHVLRNGYSGEAPGIPGCYGEPTTVTAGLMSPYPAGIPLPERDRRPACTALWPPVLASEQAEPVGDWSVLERRDGSRQWAYQEQPLYTSVRDRRPGDVLGGTRRRYRRDDPAYRVPVGPPPALPPGFAVKATSVGRMLTTASNDALYAFAEDTADSTACRGDCLQRWAPATAPALAAAQGDWSLLERSPGVRQWVFRGKPLYTHRLDRHSWSRQGSDVPGWSNVFLQPAPAVPASFTVQSTLAGNVLADSAGRTIYVYQCADDSQDQLACDHSDDTQVYRLAICGAGDPQRCLAHWPYVRAAAGEESPNRTWTIVAIDPLSGRFAAEDDPGALRVWAYRDRPVYTFERDKQPGDVHGGGIGEWRGMRNGLRAFWLRDDYMQGIL</sequence>
<dbReference type="eggNOG" id="COG4315">
    <property type="taxonomic scope" value="Bacteria"/>
</dbReference>
<dbReference type="PANTHER" id="PTHR39335">
    <property type="entry name" value="BLL4220 PROTEIN"/>
    <property type="match status" value="1"/>
</dbReference>
<dbReference type="GO" id="GO:0043448">
    <property type="term" value="P:alkane catabolic process"/>
    <property type="evidence" value="ECO:0007669"/>
    <property type="project" value="TreeGrafter"/>
</dbReference>
<organism evidence="2 3">
    <name type="scientific">Pseudohaliea rubra DSM 19751</name>
    <dbReference type="NCBI Taxonomy" id="1265313"/>
    <lineage>
        <taxon>Bacteria</taxon>
        <taxon>Pseudomonadati</taxon>
        <taxon>Pseudomonadota</taxon>
        <taxon>Gammaproteobacteria</taxon>
        <taxon>Cellvibrionales</taxon>
        <taxon>Halieaceae</taxon>
        <taxon>Pseudohaliea</taxon>
    </lineage>
</organism>
<keyword evidence="2" id="KW-0472">Membrane</keyword>
<gene>
    <name evidence="2" type="ORF">HRUBRA_00477</name>
</gene>
<dbReference type="STRING" id="1265313.HRUBRA_00477"/>
<name>A0A095X2A3_9GAMM</name>
<evidence type="ECO:0000313" key="2">
    <source>
        <dbReference type="EMBL" id="KGE05004.1"/>
    </source>
</evidence>
<dbReference type="InterPro" id="IPR005297">
    <property type="entry name" value="Lipoprotein_repeat"/>
</dbReference>
<feature type="chain" id="PRO_5001920787" evidence="1">
    <location>
        <begin position="32"/>
        <end position="451"/>
    </location>
</feature>
<dbReference type="PANTHER" id="PTHR39335:SF1">
    <property type="entry name" value="BLL4220 PROTEIN"/>
    <property type="match status" value="1"/>
</dbReference>
<evidence type="ECO:0000313" key="3">
    <source>
        <dbReference type="Proteomes" id="UP000029640"/>
    </source>
</evidence>
<comment type="caution">
    <text evidence="2">The sequence shown here is derived from an EMBL/GenBank/DDBJ whole genome shotgun (WGS) entry which is preliminary data.</text>
</comment>
<proteinExistence type="predicted"/>
<evidence type="ECO:0000256" key="1">
    <source>
        <dbReference type="SAM" id="SignalP"/>
    </source>
</evidence>
<keyword evidence="2" id="KW-0812">Transmembrane</keyword>
<feature type="signal peptide" evidence="1">
    <location>
        <begin position="1"/>
        <end position="31"/>
    </location>
</feature>
<keyword evidence="3" id="KW-1185">Reference proteome</keyword>
<reference evidence="2 3" key="1">
    <citation type="journal article" date="2014" name="Genome Announc.">
        <title>Genome Sequence of Gammaproteobacterial Pseudohaliea rubra Type Strain DSM 19751, Isolated from Coastal Seawater of the Mediterranean Sea.</title>
        <authorList>
            <person name="Spring S."/>
            <person name="Fiebig A."/>
            <person name="Riedel T."/>
            <person name="Goker M."/>
            <person name="Klenk H.P."/>
        </authorList>
    </citation>
    <scope>NUCLEOTIDE SEQUENCE [LARGE SCALE GENOMIC DNA]</scope>
    <source>
        <strain evidence="2 3">DSM 19751</strain>
    </source>
</reference>
<dbReference type="HOGENOM" id="CLU_559860_0_0_6"/>
<dbReference type="EMBL" id="AUVB01000013">
    <property type="protein sequence ID" value="KGE05004.1"/>
    <property type="molecule type" value="Genomic_DNA"/>
</dbReference>
<dbReference type="Proteomes" id="UP000029640">
    <property type="component" value="Unassembled WGS sequence"/>
</dbReference>
<accession>A0A095X2A3</accession>